<evidence type="ECO:0000256" key="1">
    <source>
        <dbReference type="ARBA" id="ARBA00022448"/>
    </source>
</evidence>
<dbReference type="EMBL" id="MUKV01000025">
    <property type="protein sequence ID" value="OQS35868.1"/>
    <property type="molecule type" value="Genomic_DNA"/>
</dbReference>
<name>A0A1W0CMI3_9NEIS</name>
<dbReference type="GO" id="GO:0022900">
    <property type="term" value="P:electron transport chain"/>
    <property type="evidence" value="ECO:0007669"/>
    <property type="project" value="InterPro"/>
</dbReference>
<keyword evidence="2 7" id="KW-0349">Heme</keyword>
<dbReference type="PIRSF" id="PIRSF000027">
    <property type="entry name" value="Cytc_c_prime"/>
    <property type="match status" value="1"/>
</dbReference>
<dbReference type="Proteomes" id="UP000192721">
    <property type="component" value="Unassembled WGS sequence"/>
</dbReference>
<dbReference type="Gene3D" id="1.20.120.10">
    <property type="entry name" value="Cytochrome c/b562"/>
    <property type="match status" value="1"/>
</dbReference>
<dbReference type="InterPro" id="IPR012127">
    <property type="entry name" value="Cyt_c_prime"/>
</dbReference>
<accession>A0A1W0CMI3</accession>
<dbReference type="GO" id="GO:0009055">
    <property type="term" value="F:electron transfer activity"/>
    <property type="evidence" value="ECO:0007669"/>
    <property type="project" value="InterPro"/>
</dbReference>
<evidence type="ECO:0000256" key="6">
    <source>
        <dbReference type="PIRSR" id="PIRSR000027-1"/>
    </source>
</evidence>
<dbReference type="SUPFAM" id="SSF47175">
    <property type="entry name" value="Cytochromes"/>
    <property type="match status" value="1"/>
</dbReference>
<organism evidence="9 10">
    <name type="scientific">Chromobacterium haemolyticum</name>
    <dbReference type="NCBI Taxonomy" id="394935"/>
    <lineage>
        <taxon>Bacteria</taxon>
        <taxon>Pseudomonadati</taxon>
        <taxon>Pseudomonadota</taxon>
        <taxon>Betaproteobacteria</taxon>
        <taxon>Neisseriales</taxon>
        <taxon>Chromobacteriaceae</taxon>
        <taxon>Chromobacterium</taxon>
    </lineage>
</organism>
<feature type="binding site" description="covalent" evidence="7">
    <location>
        <position position="135"/>
    </location>
    <ligand>
        <name>heme c</name>
        <dbReference type="ChEBI" id="CHEBI:61717"/>
    </ligand>
</feature>
<dbReference type="InterPro" id="IPR002321">
    <property type="entry name" value="Cyt_c_II"/>
</dbReference>
<dbReference type="PROSITE" id="PS51009">
    <property type="entry name" value="CYTCII"/>
    <property type="match status" value="1"/>
</dbReference>
<feature type="chain" id="PRO_5013116947" evidence="8">
    <location>
        <begin position="20"/>
        <end position="142"/>
    </location>
</feature>
<keyword evidence="5 6" id="KW-0408">Iron</keyword>
<dbReference type="GO" id="GO:0020037">
    <property type="term" value="F:heme binding"/>
    <property type="evidence" value="ECO:0007669"/>
    <property type="project" value="InterPro"/>
</dbReference>
<keyword evidence="8" id="KW-0732">Signal</keyword>
<evidence type="ECO:0000256" key="7">
    <source>
        <dbReference type="PIRSR" id="PIRSR000027-2"/>
    </source>
</evidence>
<feature type="binding site" description="covalent" evidence="7">
    <location>
        <position position="132"/>
    </location>
    <ligand>
        <name>heme c</name>
        <dbReference type="ChEBI" id="CHEBI:61717"/>
    </ligand>
</feature>
<dbReference type="RefSeq" id="WP_081556267.1">
    <property type="nucleotide sequence ID" value="NZ_MUKV01000025.1"/>
</dbReference>
<dbReference type="InterPro" id="IPR010980">
    <property type="entry name" value="Cyt_c/b562"/>
</dbReference>
<comment type="caution">
    <text evidence="9">The sequence shown here is derived from an EMBL/GenBank/DDBJ whole genome shotgun (WGS) entry which is preliminary data.</text>
</comment>
<evidence type="ECO:0000256" key="5">
    <source>
        <dbReference type="ARBA" id="ARBA00023004"/>
    </source>
</evidence>
<dbReference type="Pfam" id="PF01322">
    <property type="entry name" value="Cytochrom_C_2"/>
    <property type="match status" value="1"/>
</dbReference>
<evidence type="ECO:0000256" key="2">
    <source>
        <dbReference type="ARBA" id="ARBA00022617"/>
    </source>
</evidence>
<keyword evidence="4" id="KW-0249">Electron transport</keyword>
<evidence type="ECO:0000256" key="4">
    <source>
        <dbReference type="ARBA" id="ARBA00022982"/>
    </source>
</evidence>
<keyword evidence="3 6" id="KW-0479">Metal-binding</keyword>
<proteinExistence type="predicted"/>
<gene>
    <name evidence="9" type="ORF">B0T45_16820</name>
</gene>
<keyword evidence="1" id="KW-0813">Transport</keyword>
<evidence type="ECO:0000256" key="8">
    <source>
        <dbReference type="SAM" id="SignalP"/>
    </source>
</evidence>
<sequence>MKKLLMLALATTLAGQAFAADPIAQRKDVFKQYKPVVGGMGKMVKGETPYNKDEFAKLAGELEALSQKPWQHFPAGSGTGKTDAKPEIWSKPAEWQKAIDSHKAATAKLKQVAAGGDLGAIKVQFGATQKTCKACHDAFRKD</sequence>
<feature type="signal peptide" evidence="8">
    <location>
        <begin position="1"/>
        <end position="19"/>
    </location>
</feature>
<dbReference type="AlphaFoldDB" id="A0A1W0CMI3"/>
<dbReference type="GO" id="GO:0042597">
    <property type="term" value="C:periplasmic space"/>
    <property type="evidence" value="ECO:0007669"/>
    <property type="project" value="InterPro"/>
</dbReference>
<protein>
    <submittedName>
        <fullName evidence="9">Cytochrome C</fullName>
    </submittedName>
</protein>
<reference evidence="9 10" key="1">
    <citation type="submission" date="2017-02" db="EMBL/GenBank/DDBJ databases">
        <title>Chromobacterium haemolyticum H5244.</title>
        <authorList>
            <person name="Gulvik C.A."/>
        </authorList>
    </citation>
    <scope>NUCLEOTIDE SEQUENCE [LARGE SCALE GENOMIC DNA]</scope>
    <source>
        <strain evidence="9 10">H5244</strain>
    </source>
</reference>
<evidence type="ECO:0000313" key="9">
    <source>
        <dbReference type="EMBL" id="OQS35868.1"/>
    </source>
</evidence>
<evidence type="ECO:0000256" key="3">
    <source>
        <dbReference type="ARBA" id="ARBA00022723"/>
    </source>
</evidence>
<dbReference type="GO" id="GO:0005506">
    <property type="term" value="F:iron ion binding"/>
    <property type="evidence" value="ECO:0007669"/>
    <property type="project" value="InterPro"/>
</dbReference>
<comment type="PTM">
    <text evidence="7">Binds 1 heme group per subunit.</text>
</comment>
<evidence type="ECO:0000313" key="10">
    <source>
        <dbReference type="Proteomes" id="UP000192721"/>
    </source>
</evidence>
<feature type="binding site" description="axial binding residue" evidence="6">
    <location>
        <position position="136"/>
    </location>
    <ligand>
        <name>heme c</name>
        <dbReference type="ChEBI" id="CHEBI:61717"/>
    </ligand>
    <ligandPart>
        <name>Fe</name>
        <dbReference type="ChEBI" id="CHEBI:18248"/>
    </ligandPart>
</feature>